<comment type="caution">
    <text evidence="2">The sequence shown here is derived from an EMBL/GenBank/DDBJ whole genome shotgun (WGS) entry which is preliminary data.</text>
</comment>
<dbReference type="CDD" id="cd03032">
    <property type="entry name" value="ArsC_Spx"/>
    <property type="match status" value="1"/>
</dbReference>
<evidence type="ECO:0000313" key="2">
    <source>
        <dbReference type="EMBL" id="MFD1362877.1"/>
    </source>
</evidence>
<sequence length="136" mass="16027">MTVTIYGTPCLSTRKAKEWFTEHDISYVERNTVREPLTIDELQAILRLTLNGTDDIISTRSNVYKDLRKDISALSLKQLLDLIQTHPGLLRNPIMTDDKRLQIGFNEEEIRQFIPRKMRESQWLNWRLHHLRPAEG</sequence>
<dbReference type="InterPro" id="IPR006504">
    <property type="entry name" value="Tscrpt_reg_Spx/MgsR"/>
</dbReference>
<comment type="similarity">
    <text evidence="1">Belongs to the ArsC family.</text>
</comment>
<dbReference type="PANTHER" id="PTHR30041:SF7">
    <property type="entry name" value="GLOBAL TRANSCRIPTIONAL REGULATOR SPX"/>
    <property type="match status" value="1"/>
</dbReference>
<dbReference type="Pfam" id="PF03960">
    <property type="entry name" value="ArsC"/>
    <property type="match status" value="1"/>
</dbReference>
<keyword evidence="3" id="KW-1185">Reference proteome</keyword>
<dbReference type="PROSITE" id="PS51353">
    <property type="entry name" value="ARSC"/>
    <property type="match status" value="1"/>
</dbReference>
<dbReference type="PANTHER" id="PTHR30041">
    <property type="entry name" value="ARSENATE REDUCTASE"/>
    <property type="match status" value="1"/>
</dbReference>
<proteinExistence type="inferred from homology"/>
<gene>
    <name evidence="2" type="primary">spx</name>
    <name evidence="2" type="ORF">ACFQ4A_14555</name>
</gene>
<accession>A0ABW3ZYH2</accession>
<dbReference type="NCBIfam" id="NF002459">
    <property type="entry name" value="PRK01655.1"/>
    <property type="match status" value="1"/>
</dbReference>
<dbReference type="EMBL" id="JBHTNH010000028">
    <property type="protein sequence ID" value="MFD1362877.1"/>
    <property type="molecule type" value="Genomic_DNA"/>
</dbReference>
<reference evidence="3" key="1">
    <citation type="journal article" date="2019" name="Int. J. Syst. Evol. Microbiol.">
        <title>The Global Catalogue of Microorganisms (GCM) 10K type strain sequencing project: providing services to taxonomists for standard genome sequencing and annotation.</title>
        <authorList>
            <consortium name="The Broad Institute Genomics Platform"/>
            <consortium name="The Broad Institute Genome Sequencing Center for Infectious Disease"/>
            <person name="Wu L."/>
            <person name="Ma J."/>
        </authorList>
    </citation>
    <scope>NUCLEOTIDE SEQUENCE [LARGE SCALE GENOMIC DNA]</scope>
    <source>
        <strain evidence="3">CCUG 54822</strain>
    </source>
</reference>
<dbReference type="InterPro" id="IPR006660">
    <property type="entry name" value="Arsenate_reductase-like"/>
</dbReference>
<evidence type="ECO:0000256" key="1">
    <source>
        <dbReference type="PROSITE-ProRule" id="PRU01282"/>
    </source>
</evidence>
<dbReference type="Proteomes" id="UP001597178">
    <property type="component" value="Unassembled WGS sequence"/>
</dbReference>
<dbReference type="RefSeq" id="WP_382401843.1">
    <property type="nucleotide sequence ID" value="NZ_JBHTNH010000028.1"/>
</dbReference>
<name>A0ABW3ZYH2_9BACI</name>
<dbReference type="Gene3D" id="3.40.30.10">
    <property type="entry name" value="Glutaredoxin"/>
    <property type="match status" value="1"/>
</dbReference>
<organism evidence="2 3">
    <name type="scientific">Lentibacillus salinarum</name>
    <dbReference type="NCBI Taxonomy" id="446820"/>
    <lineage>
        <taxon>Bacteria</taxon>
        <taxon>Bacillati</taxon>
        <taxon>Bacillota</taxon>
        <taxon>Bacilli</taxon>
        <taxon>Bacillales</taxon>
        <taxon>Bacillaceae</taxon>
        <taxon>Lentibacillus</taxon>
    </lineage>
</organism>
<dbReference type="InterPro" id="IPR036249">
    <property type="entry name" value="Thioredoxin-like_sf"/>
</dbReference>
<dbReference type="SUPFAM" id="SSF52833">
    <property type="entry name" value="Thioredoxin-like"/>
    <property type="match status" value="1"/>
</dbReference>
<dbReference type="NCBIfam" id="TIGR01617">
    <property type="entry name" value="arsC_related"/>
    <property type="match status" value="1"/>
</dbReference>
<protein>
    <submittedName>
        <fullName evidence="2">Transcriptional regulator Spx</fullName>
    </submittedName>
</protein>
<evidence type="ECO:0000313" key="3">
    <source>
        <dbReference type="Proteomes" id="UP001597178"/>
    </source>
</evidence>